<organism evidence="9 11">
    <name type="scientific">Candidatus Iainarchaeum sp</name>
    <dbReference type="NCBI Taxonomy" id="3101447"/>
    <lineage>
        <taxon>Archaea</taxon>
        <taxon>Candidatus Iainarchaeota</taxon>
        <taxon>Candidatus Iainarchaeia</taxon>
        <taxon>Candidatus Iainarchaeales</taxon>
        <taxon>Candidatus Iainarchaeaceae</taxon>
        <taxon>Candidatus Iainarchaeum</taxon>
    </lineage>
</organism>
<dbReference type="Proteomes" id="UP000590964">
    <property type="component" value="Unassembled WGS sequence"/>
</dbReference>
<evidence type="ECO:0000256" key="3">
    <source>
        <dbReference type="ARBA" id="ARBA00022884"/>
    </source>
</evidence>
<dbReference type="Gene3D" id="3.30.300.20">
    <property type="match status" value="1"/>
</dbReference>
<evidence type="ECO:0000256" key="6">
    <source>
        <dbReference type="PROSITE-ProRule" id="PRU00117"/>
    </source>
</evidence>
<dbReference type="InterPro" id="IPR010212">
    <property type="entry name" value="NusA_arc"/>
</dbReference>
<keyword evidence="3 6" id="KW-0694">RNA-binding</keyword>
<evidence type="ECO:0000313" key="11">
    <source>
        <dbReference type="Proteomes" id="UP000527315"/>
    </source>
</evidence>
<dbReference type="SUPFAM" id="SSF54814">
    <property type="entry name" value="Prokaryotic type KH domain (KH-domain type II)"/>
    <property type="match status" value="1"/>
</dbReference>
<proteinExistence type="predicted"/>
<dbReference type="GO" id="GO:0003723">
    <property type="term" value="F:RNA binding"/>
    <property type="evidence" value="ECO:0007669"/>
    <property type="project" value="UniProtKB-UniRule"/>
</dbReference>
<protein>
    <submittedName>
        <fullName evidence="9">NusA-like transcription termination signal-binding factor</fullName>
    </submittedName>
</protein>
<dbReference type="Proteomes" id="UP000680185">
    <property type="component" value="Unassembled WGS sequence"/>
</dbReference>
<reference evidence="10" key="2">
    <citation type="submission" date="2021-03" db="EMBL/GenBank/DDBJ databases">
        <authorList>
            <person name="Jaffe A."/>
        </authorList>
    </citation>
    <scope>NUCLEOTIDE SEQUENCE</scope>
    <source>
        <strain evidence="10">RIFCSPLOWO2_01_FULL_43_13</strain>
    </source>
</reference>
<dbReference type="GO" id="GO:0006353">
    <property type="term" value="P:DNA-templated transcription termination"/>
    <property type="evidence" value="ECO:0007669"/>
    <property type="project" value="UniProtKB-KW"/>
</dbReference>
<sequence>MKLGNEELRYMRALETVAGVSARDCIIFKNKLVFIINAEGIGKAIGKKGSNVKKLSEKMGKNIELMEYSNDAAEFVKKALGSIRFEKAEILDGEKKAMQLSMDFENRKKLLDNIGRLKKLKEIVKREYNIGDIRVR</sequence>
<keyword evidence="2" id="KW-0963">Cytoplasm</keyword>
<evidence type="ECO:0000313" key="10">
    <source>
        <dbReference type="EMBL" id="MBS3058760.1"/>
    </source>
</evidence>
<dbReference type="EMBL" id="DUFW01000054">
    <property type="protein sequence ID" value="HIH21658.1"/>
    <property type="molecule type" value="Genomic_DNA"/>
</dbReference>
<reference evidence="9" key="1">
    <citation type="journal article" date="2020" name="bioRxiv">
        <title>A rank-normalized archaeal taxonomy based on genome phylogeny resolves widespread incomplete and uneven classifications.</title>
        <authorList>
            <person name="Rinke C."/>
            <person name="Chuvochina M."/>
            <person name="Mussig A.J."/>
            <person name="Chaumeil P.-A."/>
            <person name="Waite D.W."/>
            <person name="Whitman W.B."/>
            <person name="Parks D.H."/>
            <person name="Hugenholtz P."/>
        </authorList>
    </citation>
    <scope>NUCLEOTIDE SEQUENCE</scope>
    <source>
        <strain evidence="9">UBA10036</strain>
        <strain evidence="8">UBA10191</strain>
    </source>
</reference>
<evidence type="ECO:0000256" key="5">
    <source>
        <dbReference type="ARBA" id="ARBA00023163"/>
    </source>
</evidence>
<gene>
    <name evidence="8" type="ORF">HA222_03315</name>
    <name evidence="9" type="ORF">HA227_00520</name>
    <name evidence="10" type="ORF">J4478_05160</name>
</gene>
<evidence type="ECO:0000259" key="7">
    <source>
        <dbReference type="Pfam" id="PF07650"/>
    </source>
</evidence>
<dbReference type="EMBL" id="JAGVWB010000037">
    <property type="protein sequence ID" value="MBS3058760.1"/>
    <property type="molecule type" value="Genomic_DNA"/>
</dbReference>
<evidence type="ECO:0000256" key="2">
    <source>
        <dbReference type="ARBA" id="ARBA00022490"/>
    </source>
</evidence>
<reference evidence="10" key="3">
    <citation type="submission" date="2021-05" db="EMBL/GenBank/DDBJ databases">
        <title>Protein family content uncovers lineage relationships and bacterial pathway maintenance mechanisms in DPANN archaea.</title>
        <authorList>
            <person name="Castelle C.J."/>
            <person name="Meheust R."/>
            <person name="Jaffe A.L."/>
            <person name="Seitz K."/>
            <person name="Gong X."/>
            <person name="Baker B.J."/>
            <person name="Banfield J.F."/>
        </authorList>
    </citation>
    <scope>NUCLEOTIDE SEQUENCE</scope>
    <source>
        <strain evidence="10">RIFCSPLOWO2_01_FULL_43_13</strain>
    </source>
</reference>
<dbReference type="Proteomes" id="UP000527315">
    <property type="component" value="Unassembled WGS sequence"/>
</dbReference>
<accession>A0A7J4KSN8</accession>
<comment type="caution">
    <text evidence="9">The sequence shown here is derived from an EMBL/GenBank/DDBJ whole genome shotgun (WGS) entry which is preliminary data.</text>
</comment>
<evidence type="ECO:0000256" key="1">
    <source>
        <dbReference type="ARBA" id="ARBA00022472"/>
    </source>
</evidence>
<dbReference type="EMBL" id="DUFJ01000012">
    <property type="protein sequence ID" value="HIH32714.1"/>
    <property type="molecule type" value="Genomic_DNA"/>
</dbReference>
<dbReference type="InterPro" id="IPR009019">
    <property type="entry name" value="KH_sf_prok-type"/>
</dbReference>
<dbReference type="AlphaFoldDB" id="A0A7J4KSN8"/>
<dbReference type="PROSITE" id="PS50084">
    <property type="entry name" value="KH_TYPE_1"/>
    <property type="match status" value="1"/>
</dbReference>
<keyword evidence="4" id="KW-0805">Transcription regulation</keyword>
<dbReference type="Pfam" id="PF07650">
    <property type="entry name" value="KH_2"/>
    <property type="match status" value="1"/>
</dbReference>
<feature type="domain" description="KH type-2" evidence="7">
    <location>
        <begin position="14"/>
        <end position="70"/>
    </location>
</feature>
<evidence type="ECO:0000313" key="8">
    <source>
        <dbReference type="EMBL" id="HIH21658.1"/>
    </source>
</evidence>
<keyword evidence="5" id="KW-0804">Transcription</keyword>
<keyword evidence="1" id="KW-0806">Transcription termination</keyword>
<evidence type="ECO:0000313" key="9">
    <source>
        <dbReference type="EMBL" id="HIH32714.1"/>
    </source>
</evidence>
<dbReference type="InterPro" id="IPR004044">
    <property type="entry name" value="KH_dom_type_2"/>
</dbReference>
<evidence type="ECO:0000256" key="4">
    <source>
        <dbReference type="ARBA" id="ARBA00023015"/>
    </source>
</evidence>
<dbReference type="InterPro" id="IPR015946">
    <property type="entry name" value="KH_dom-like_a/b"/>
</dbReference>
<dbReference type="NCBIfam" id="TIGR01952">
    <property type="entry name" value="nusA_arch"/>
    <property type="match status" value="1"/>
</dbReference>
<name>A0A7J4KSN8_9ARCH</name>